<keyword evidence="1" id="KW-0732">Signal</keyword>
<sequence length="572" mass="63887">MTNMKKVHASLFSMLLGGLAVTACYDDLGNYSYRDINELHVEGIERDYVRDVDDSLKIVPVLQGTQYSDTSRFTYAWEIQSSILAETQDLNLRINLTTGEKKCRYIVTDKKTGVQYYTPFNLSIRSSTAADLIVVLSKYKGRAELSYLRLDKPSNWVMNYYADRYGENLGMNPQRLQLTYMESNQGWPVTCPQGRLLVLCDDQASLLDKSTMMRDTVMPYLTAGAYKGIATWPPEDEDEGDGFIYQTQFMASSVSFWRTNPYGSGFQKGEYFFEISGGELFTVYTATNTSAKATFKANIGSRYDGGYLCPFGFWDDMSDSELGPNGDMGRKQGDFIMFDKVHGKFTFYDGGFMREGDGGRDVDPIPTYAGYELIWGSATNLSPNNRCLAILNNGTQTRLVMLENGPGIGIGGKVRTKALVKEVSGGVITSSSKFYVPNYVDHLYFTVGNAVYCYTISDMLGNVVPGNSHKLFDLTQYGYDANAVITDVCVSRSEKTLLLGVSRYGTDAEAMTDELMGDILYFDLDVSNKQIKYNEAKSARGIAGIPVDVEIKYQTYWRNGCLQDGVTLKDNI</sequence>
<reference evidence="2 3" key="1">
    <citation type="submission" date="2019-09" db="EMBL/GenBank/DDBJ databases">
        <title>Butyricimonas paravirosa DSM 105722 (=214-4 = JCM 18677 = CCUG 65563).</title>
        <authorList>
            <person name="Le Roy T."/>
            <person name="Cani P.D."/>
        </authorList>
    </citation>
    <scope>NUCLEOTIDE SEQUENCE [LARGE SCALE GENOMIC DNA]</scope>
    <source>
        <strain evidence="2 3">DSM 105722</strain>
    </source>
</reference>
<accession>A0ABZ0FZ62</accession>
<name>A0ABZ0FZ62_9BACT</name>
<proteinExistence type="predicted"/>
<gene>
    <name evidence="2" type="ORF">F1644_15370</name>
</gene>
<evidence type="ECO:0000256" key="1">
    <source>
        <dbReference type="SAM" id="SignalP"/>
    </source>
</evidence>
<evidence type="ECO:0000313" key="2">
    <source>
        <dbReference type="EMBL" id="WOF13559.1"/>
    </source>
</evidence>
<feature type="chain" id="PRO_5047471042" description="PKD-like family protein" evidence="1">
    <location>
        <begin position="23"/>
        <end position="572"/>
    </location>
</feature>
<dbReference type="Proteomes" id="UP001302374">
    <property type="component" value="Chromosome"/>
</dbReference>
<dbReference type="InterPro" id="IPR032183">
    <property type="entry name" value="PKD-like"/>
</dbReference>
<feature type="signal peptide" evidence="1">
    <location>
        <begin position="1"/>
        <end position="22"/>
    </location>
</feature>
<evidence type="ECO:0008006" key="4">
    <source>
        <dbReference type="Google" id="ProtNLM"/>
    </source>
</evidence>
<dbReference type="Pfam" id="PF16407">
    <property type="entry name" value="PKD_2"/>
    <property type="match status" value="1"/>
</dbReference>
<evidence type="ECO:0000313" key="3">
    <source>
        <dbReference type="Proteomes" id="UP001302374"/>
    </source>
</evidence>
<dbReference type="EMBL" id="CP043839">
    <property type="protein sequence ID" value="WOF13559.1"/>
    <property type="molecule type" value="Genomic_DNA"/>
</dbReference>
<organism evidence="2 3">
    <name type="scientific">Butyricimonas paravirosa</name>
    <dbReference type="NCBI Taxonomy" id="1472417"/>
    <lineage>
        <taxon>Bacteria</taxon>
        <taxon>Pseudomonadati</taxon>
        <taxon>Bacteroidota</taxon>
        <taxon>Bacteroidia</taxon>
        <taxon>Bacteroidales</taxon>
        <taxon>Odoribacteraceae</taxon>
        <taxon>Butyricimonas</taxon>
    </lineage>
</organism>
<dbReference type="PROSITE" id="PS51257">
    <property type="entry name" value="PROKAR_LIPOPROTEIN"/>
    <property type="match status" value="1"/>
</dbReference>
<protein>
    <recommendedName>
        <fullName evidence="4">PKD-like family protein</fullName>
    </recommendedName>
</protein>
<keyword evidence="3" id="KW-1185">Reference proteome</keyword>